<dbReference type="EMBL" id="MHTL01000011">
    <property type="protein sequence ID" value="OHA60637.1"/>
    <property type="molecule type" value="Genomic_DNA"/>
</dbReference>
<evidence type="ECO:0008006" key="3">
    <source>
        <dbReference type="Google" id="ProtNLM"/>
    </source>
</evidence>
<gene>
    <name evidence="1" type="ORF">A2569_00995</name>
</gene>
<comment type="caution">
    <text evidence="1">The sequence shown here is derived from an EMBL/GenBank/DDBJ whole genome shotgun (WGS) entry which is preliminary data.</text>
</comment>
<dbReference type="AlphaFoldDB" id="A0A1G2QJL9"/>
<dbReference type="Proteomes" id="UP000177090">
    <property type="component" value="Unassembled WGS sequence"/>
</dbReference>
<evidence type="ECO:0000313" key="1">
    <source>
        <dbReference type="EMBL" id="OHA60637.1"/>
    </source>
</evidence>
<reference evidence="1 2" key="1">
    <citation type="journal article" date="2016" name="Nat. Commun.">
        <title>Thousands of microbial genomes shed light on interconnected biogeochemical processes in an aquifer system.</title>
        <authorList>
            <person name="Anantharaman K."/>
            <person name="Brown C.T."/>
            <person name="Hug L.A."/>
            <person name="Sharon I."/>
            <person name="Castelle C.J."/>
            <person name="Probst A.J."/>
            <person name="Thomas B.C."/>
            <person name="Singh A."/>
            <person name="Wilkins M.J."/>
            <person name="Karaoz U."/>
            <person name="Brodie E.L."/>
            <person name="Williams K.H."/>
            <person name="Hubbard S.S."/>
            <person name="Banfield J.F."/>
        </authorList>
    </citation>
    <scope>NUCLEOTIDE SEQUENCE [LARGE SCALE GENOMIC DNA]</scope>
</reference>
<organism evidence="1 2">
    <name type="scientific">Candidatus Vogelbacteria bacterium RIFOXYD1_FULL_51_18</name>
    <dbReference type="NCBI Taxonomy" id="1802440"/>
    <lineage>
        <taxon>Bacteria</taxon>
        <taxon>Candidatus Vogeliibacteriota</taxon>
    </lineage>
</organism>
<evidence type="ECO:0000313" key="2">
    <source>
        <dbReference type="Proteomes" id="UP000177090"/>
    </source>
</evidence>
<protein>
    <recommendedName>
        <fullName evidence="3">Glycosyl transferase family 1 domain-containing protein</fullName>
    </recommendedName>
</protein>
<dbReference type="Gene3D" id="3.40.50.2000">
    <property type="entry name" value="Glycogen Phosphorylase B"/>
    <property type="match status" value="1"/>
</dbReference>
<proteinExistence type="predicted"/>
<dbReference type="STRING" id="1802440.A2569_00995"/>
<accession>A0A1G2QJL9</accession>
<dbReference type="SUPFAM" id="SSF53756">
    <property type="entry name" value="UDP-Glycosyltransferase/glycogen phosphorylase"/>
    <property type="match status" value="1"/>
</dbReference>
<name>A0A1G2QJL9_9BACT</name>
<sequence>MRGYPVRFYTTYEHTVCPLKPNDIFIGMPLPANGFDEPRSGSDDITSVTSRTIREYPQNKNFIIMPYAHDATYVNWSKDIIRQNALQGGGAIFIGGDIWQRNWERSPLADILFPKKIHVIMGIDPLHHPRVKKHFNAKGKRKYLYMGHTAWYKNTRELERIASELPQFEWAHIGGGTIPGWKKLAEFIALTPSAMTELARDYDFFVSTSSADPQATTILEQMCAGLVVACTPETGYEYPSLVRLSVSETESNVNTLLGLQYVTESDLLALAECNREIASHRHSWQQFCDSVASFMEL</sequence>